<dbReference type="PANTHER" id="PTHR45674">
    <property type="entry name" value="DNA LIGASE 1/3 FAMILY MEMBER"/>
    <property type="match status" value="1"/>
</dbReference>
<evidence type="ECO:0000256" key="5">
    <source>
        <dbReference type="ARBA" id="ARBA00022741"/>
    </source>
</evidence>
<evidence type="ECO:0000256" key="7">
    <source>
        <dbReference type="ARBA" id="ARBA00022840"/>
    </source>
</evidence>
<protein>
    <recommendedName>
        <fullName evidence="12">DNA ligase</fullName>
        <ecNumber evidence="12">6.5.1.1</ecNumber>
    </recommendedName>
</protein>
<feature type="compositionally biased region" description="Basic residues" evidence="14">
    <location>
        <begin position="118"/>
        <end position="131"/>
    </location>
</feature>
<comment type="caution">
    <text evidence="16">The sequence shown here is derived from an EMBL/GenBank/DDBJ whole genome shotgun (WGS) entry which is preliminary data.</text>
</comment>
<keyword evidence="17" id="KW-1185">Reference proteome</keyword>
<feature type="compositionally biased region" description="Basic and acidic residues" evidence="14">
    <location>
        <begin position="67"/>
        <end position="79"/>
    </location>
</feature>
<sequence>MAQRSIMSFFGPRQKAAQEKEKAVENSDKVERSPLKPINGGSGKDEDETPKKKMRRLLDSDDEEDETVKANSEEEESKKNITSPVTSPAAPSQSSPSSSKEDRTPPSSATVSSSGGIQKRKTARKHMRKSPKQAASPKVEEESKLETKQTTPSEKDKKATEEEAITSPDSKMDTSPTTTAKNQKTKAPESSESAKKKTAKKHMKRKTKESPSDDKSSKVASLETTPTRGPSEPAQKRLKAVSTDEDVPAPQEEQENSDSKTSTPSRDAKPKKQAFAWLGKKSEEKDAASSYKPGVSDYHPVDNACWKKGDKVPYLALANTLELIEETSGRLKICETLADYFWSVILLSPDDLISSVYLCLNKLAPAYEGVELKVGEGVLIKAISAATGRATATLKAEANEKGDLGIVAQTSKCNQRMMFAPPKLTLDNTFKKLREIANFSGNASMSKKVDVIKAMMIACRGCESKYIIRSLTGKLRIGLAEQSVLVALGHAVALSENKNVTSKKKITDSVKKEMEEASKLVKTAYCELPSYDAIIPAILEHGVAELPKHCKLTPSVPLKPMLAHPTKGVSEVLNRFQEMAFICEFKYDGERAQIHILESGEVHIYSRNQEDNTSKYPDVIARIPKFKKDSVKSAIIDSEAVAWDTEKKQILPFQILSTRKRKDAAIDDIKVQVCIFPFDLLYLNGEALVRKPLRERRDLLLEHFQEVEGEFVLAKSKISSDIEDIQMFLDESMKGNCEGLMVKTLDAEATYEISKRSHNWLKLKKDYLEGTGDTLDLAVIGGYHGRGKRAGTYGGFLLACYDEESEEYQSICKIGTGLKDDELEQHSKFFADHILEKPPSYYQFDSAHTPDHWFDAVQVWEVKAADLSISPVHKAGLGLVWAD</sequence>
<dbReference type="PROSITE" id="PS00333">
    <property type="entry name" value="DNA_LIGASE_A2"/>
    <property type="match status" value="1"/>
</dbReference>
<dbReference type="SUPFAM" id="SSF117018">
    <property type="entry name" value="ATP-dependent DNA ligase DNA-binding domain"/>
    <property type="match status" value="1"/>
</dbReference>
<dbReference type="STRING" id="307972.A0A2G8KG56"/>
<feature type="compositionally biased region" description="Polar residues" evidence="14">
    <location>
        <begin position="105"/>
        <end position="116"/>
    </location>
</feature>
<dbReference type="FunFam" id="1.10.3260.10:FF:000001">
    <property type="entry name" value="DNA ligase"/>
    <property type="match status" value="1"/>
</dbReference>
<dbReference type="InterPro" id="IPR036599">
    <property type="entry name" value="DNA_ligase_N_sf"/>
</dbReference>
<dbReference type="PROSITE" id="PS00697">
    <property type="entry name" value="DNA_LIGASE_A1"/>
    <property type="match status" value="1"/>
</dbReference>
<dbReference type="InterPro" id="IPR016059">
    <property type="entry name" value="DNA_ligase_ATP-dep_CS"/>
</dbReference>
<dbReference type="GO" id="GO:0006310">
    <property type="term" value="P:DNA recombination"/>
    <property type="evidence" value="ECO:0007669"/>
    <property type="project" value="UniProtKB-KW"/>
</dbReference>
<dbReference type="Gene3D" id="2.40.50.140">
    <property type="entry name" value="Nucleic acid-binding proteins"/>
    <property type="match status" value="1"/>
</dbReference>
<feature type="compositionally biased region" description="Low complexity" evidence="14">
    <location>
        <begin position="80"/>
        <end position="98"/>
    </location>
</feature>
<dbReference type="FunFam" id="3.30.470.30:FF:000016">
    <property type="entry name" value="DNA ligase"/>
    <property type="match status" value="1"/>
</dbReference>
<evidence type="ECO:0000256" key="3">
    <source>
        <dbReference type="ARBA" id="ARBA00022618"/>
    </source>
</evidence>
<dbReference type="SUPFAM" id="SSF56091">
    <property type="entry name" value="DNA ligase/mRNA capping enzyme, catalytic domain"/>
    <property type="match status" value="1"/>
</dbReference>
<dbReference type="GO" id="GO:0005634">
    <property type="term" value="C:nucleus"/>
    <property type="evidence" value="ECO:0007669"/>
    <property type="project" value="TreeGrafter"/>
</dbReference>
<dbReference type="InterPro" id="IPR012340">
    <property type="entry name" value="NA-bd_OB-fold"/>
</dbReference>
<dbReference type="GO" id="GO:0071897">
    <property type="term" value="P:DNA biosynthetic process"/>
    <property type="evidence" value="ECO:0007669"/>
    <property type="project" value="InterPro"/>
</dbReference>
<dbReference type="GO" id="GO:0005524">
    <property type="term" value="F:ATP binding"/>
    <property type="evidence" value="ECO:0007669"/>
    <property type="project" value="UniProtKB-KW"/>
</dbReference>
<evidence type="ECO:0000256" key="1">
    <source>
        <dbReference type="ARBA" id="ARBA00007572"/>
    </source>
</evidence>
<evidence type="ECO:0000256" key="8">
    <source>
        <dbReference type="ARBA" id="ARBA00023172"/>
    </source>
</evidence>
<dbReference type="InterPro" id="IPR012308">
    <property type="entry name" value="DNA_ligase_ATP-dep_N"/>
</dbReference>
<proteinExistence type="inferred from homology"/>
<comment type="catalytic activity">
    <reaction evidence="11 12">
        <text>ATP + (deoxyribonucleotide)n-3'-hydroxyl + 5'-phospho-(deoxyribonucleotide)m = (deoxyribonucleotide)n+m + AMP + diphosphate.</text>
        <dbReference type="EC" id="6.5.1.1"/>
    </reaction>
</comment>
<dbReference type="PANTHER" id="PTHR45674:SF4">
    <property type="entry name" value="DNA LIGASE 1"/>
    <property type="match status" value="1"/>
</dbReference>
<dbReference type="GO" id="GO:0003677">
    <property type="term" value="F:DNA binding"/>
    <property type="evidence" value="ECO:0007669"/>
    <property type="project" value="InterPro"/>
</dbReference>
<dbReference type="InterPro" id="IPR000977">
    <property type="entry name" value="DNA_ligase_ATP-dep"/>
</dbReference>
<feature type="compositionally biased region" description="Basic and acidic residues" evidence="14">
    <location>
        <begin position="138"/>
        <end position="161"/>
    </location>
</feature>
<accession>A0A2G8KG56</accession>
<dbReference type="Gene3D" id="1.10.3260.10">
    <property type="entry name" value="DNA ligase, ATP-dependent, N-terminal domain"/>
    <property type="match status" value="1"/>
</dbReference>
<evidence type="ECO:0000313" key="16">
    <source>
        <dbReference type="EMBL" id="PIK46976.1"/>
    </source>
</evidence>
<name>A0A2G8KG56_STIJA</name>
<dbReference type="Proteomes" id="UP000230750">
    <property type="component" value="Unassembled WGS sequence"/>
</dbReference>
<keyword evidence="8 12" id="KW-0233">DNA recombination</keyword>
<keyword evidence="5 12" id="KW-0547">Nucleotide-binding</keyword>
<evidence type="ECO:0000256" key="14">
    <source>
        <dbReference type="SAM" id="MobiDB-lite"/>
    </source>
</evidence>
<dbReference type="PROSITE" id="PS50160">
    <property type="entry name" value="DNA_LIGASE_A3"/>
    <property type="match status" value="1"/>
</dbReference>
<comment type="similarity">
    <text evidence="1 13">Belongs to the ATP-dependent DNA ligase family.</text>
</comment>
<feature type="compositionally biased region" description="Basic and acidic residues" evidence="14">
    <location>
        <begin position="208"/>
        <end position="217"/>
    </location>
</feature>
<dbReference type="GO" id="GO:0003910">
    <property type="term" value="F:DNA ligase (ATP) activity"/>
    <property type="evidence" value="ECO:0007669"/>
    <property type="project" value="UniProtKB-EC"/>
</dbReference>
<keyword evidence="7 12" id="KW-0067">ATP-binding</keyword>
<dbReference type="GO" id="GO:0051301">
    <property type="term" value="P:cell division"/>
    <property type="evidence" value="ECO:0007669"/>
    <property type="project" value="UniProtKB-KW"/>
</dbReference>
<dbReference type="GO" id="GO:0006281">
    <property type="term" value="P:DNA repair"/>
    <property type="evidence" value="ECO:0007669"/>
    <property type="project" value="UniProtKB-KW"/>
</dbReference>
<gene>
    <name evidence="16" type="ORF">BSL78_16170</name>
</gene>
<evidence type="ECO:0000256" key="10">
    <source>
        <dbReference type="ARBA" id="ARBA00023306"/>
    </source>
</evidence>
<dbReference type="Pfam" id="PF04675">
    <property type="entry name" value="DNA_ligase_A_N"/>
    <property type="match status" value="1"/>
</dbReference>
<evidence type="ECO:0000259" key="15">
    <source>
        <dbReference type="PROSITE" id="PS50160"/>
    </source>
</evidence>
<dbReference type="SUPFAM" id="SSF50249">
    <property type="entry name" value="Nucleic acid-binding proteins"/>
    <property type="match status" value="1"/>
</dbReference>
<dbReference type="EMBL" id="MRZV01000609">
    <property type="protein sequence ID" value="PIK46976.1"/>
    <property type="molecule type" value="Genomic_DNA"/>
</dbReference>
<dbReference type="InterPro" id="IPR012309">
    <property type="entry name" value="DNA_ligase_ATP-dep_C"/>
</dbReference>
<dbReference type="Gene3D" id="3.30.1490.70">
    <property type="match status" value="1"/>
</dbReference>
<dbReference type="InterPro" id="IPR012310">
    <property type="entry name" value="DNA_ligase_ATP-dep_cent"/>
</dbReference>
<keyword evidence="10" id="KW-0131">Cell cycle</keyword>
<feature type="compositionally biased region" description="Polar residues" evidence="14">
    <location>
        <begin position="218"/>
        <end position="228"/>
    </location>
</feature>
<keyword evidence="4" id="KW-0235">DNA replication</keyword>
<evidence type="ECO:0000256" key="4">
    <source>
        <dbReference type="ARBA" id="ARBA00022705"/>
    </source>
</evidence>
<feature type="compositionally biased region" description="Basic residues" evidence="14">
    <location>
        <begin position="196"/>
        <end position="207"/>
    </location>
</feature>
<dbReference type="Gene3D" id="3.30.470.30">
    <property type="entry name" value="DNA ligase/mRNA capping enzyme"/>
    <property type="match status" value="1"/>
</dbReference>
<keyword evidence="9 12" id="KW-0234">DNA repair</keyword>
<evidence type="ECO:0000256" key="2">
    <source>
        <dbReference type="ARBA" id="ARBA00022598"/>
    </source>
</evidence>
<reference evidence="16 17" key="1">
    <citation type="journal article" date="2017" name="PLoS Biol.">
        <title>The sea cucumber genome provides insights into morphological evolution and visceral regeneration.</title>
        <authorList>
            <person name="Zhang X."/>
            <person name="Sun L."/>
            <person name="Yuan J."/>
            <person name="Sun Y."/>
            <person name="Gao Y."/>
            <person name="Zhang L."/>
            <person name="Li S."/>
            <person name="Dai H."/>
            <person name="Hamel J.F."/>
            <person name="Liu C."/>
            <person name="Yu Y."/>
            <person name="Liu S."/>
            <person name="Lin W."/>
            <person name="Guo K."/>
            <person name="Jin S."/>
            <person name="Xu P."/>
            <person name="Storey K.B."/>
            <person name="Huan P."/>
            <person name="Zhang T."/>
            <person name="Zhou Y."/>
            <person name="Zhang J."/>
            <person name="Lin C."/>
            <person name="Li X."/>
            <person name="Xing L."/>
            <person name="Huo D."/>
            <person name="Sun M."/>
            <person name="Wang L."/>
            <person name="Mercier A."/>
            <person name="Li F."/>
            <person name="Yang H."/>
            <person name="Xiang J."/>
        </authorList>
    </citation>
    <scope>NUCLEOTIDE SEQUENCE [LARGE SCALE GENOMIC DNA]</scope>
    <source>
        <strain evidence="16">Shaxun</strain>
        <tissue evidence="16">Muscle</tissue>
    </source>
</reference>
<evidence type="ECO:0000256" key="11">
    <source>
        <dbReference type="ARBA" id="ARBA00034003"/>
    </source>
</evidence>
<feature type="domain" description="ATP-dependent DNA ligase family profile" evidence="15">
    <location>
        <begin position="666"/>
        <end position="802"/>
    </location>
</feature>
<dbReference type="CDD" id="cd07900">
    <property type="entry name" value="Adenylation_DNA_ligase_I_Euk"/>
    <property type="match status" value="1"/>
</dbReference>
<feature type="compositionally biased region" description="Polar residues" evidence="14">
    <location>
        <begin position="167"/>
        <end position="182"/>
    </location>
</feature>
<evidence type="ECO:0000256" key="12">
    <source>
        <dbReference type="RuleBase" id="RU000617"/>
    </source>
</evidence>
<evidence type="ECO:0000256" key="13">
    <source>
        <dbReference type="RuleBase" id="RU004196"/>
    </source>
</evidence>
<dbReference type="GO" id="GO:0005739">
    <property type="term" value="C:mitochondrion"/>
    <property type="evidence" value="ECO:0007669"/>
    <property type="project" value="TreeGrafter"/>
</dbReference>
<dbReference type="NCBIfam" id="TIGR00574">
    <property type="entry name" value="dnl1"/>
    <property type="match status" value="1"/>
</dbReference>
<evidence type="ECO:0000256" key="6">
    <source>
        <dbReference type="ARBA" id="ARBA00022763"/>
    </source>
</evidence>
<keyword evidence="2 12" id="KW-0436">Ligase</keyword>
<feature type="region of interest" description="Disordered" evidence="14">
    <location>
        <begin position="1"/>
        <end position="281"/>
    </location>
</feature>
<keyword evidence="6 12" id="KW-0227">DNA damage</keyword>
<feature type="compositionally biased region" description="Acidic residues" evidence="14">
    <location>
        <begin position="243"/>
        <end position="256"/>
    </location>
</feature>
<feature type="compositionally biased region" description="Basic and acidic residues" evidence="14">
    <location>
        <begin position="186"/>
        <end position="195"/>
    </location>
</feature>
<evidence type="ECO:0000256" key="9">
    <source>
        <dbReference type="ARBA" id="ARBA00023204"/>
    </source>
</evidence>
<feature type="compositionally biased region" description="Basic and acidic residues" evidence="14">
    <location>
        <begin position="16"/>
        <end position="34"/>
    </location>
</feature>
<dbReference type="Pfam" id="PF01068">
    <property type="entry name" value="DNA_ligase_A_M"/>
    <property type="match status" value="1"/>
</dbReference>
<dbReference type="OrthoDB" id="206088at2759"/>
<dbReference type="InterPro" id="IPR050191">
    <property type="entry name" value="ATP-dep_DNA_ligase"/>
</dbReference>
<dbReference type="GO" id="GO:1903461">
    <property type="term" value="P:Okazaki fragment processing involved in mitotic DNA replication"/>
    <property type="evidence" value="ECO:0007669"/>
    <property type="project" value="TreeGrafter"/>
</dbReference>
<dbReference type="CDD" id="cd07969">
    <property type="entry name" value="OBF_DNA_ligase_I"/>
    <property type="match status" value="1"/>
</dbReference>
<organism evidence="16 17">
    <name type="scientific">Stichopus japonicus</name>
    <name type="common">Sea cucumber</name>
    <dbReference type="NCBI Taxonomy" id="307972"/>
    <lineage>
        <taxon>Eukaryota</taxon>
        <taxon>Metazoa</taxon>
        <taxon>Echinodermata</taxon>
        <taxon>Eleutherozoa</taxon>
        <taxon>Echinozoa</taxon>
        <taxon>Holothuroidea</taxon>
        <taxon>Aspidochirotacea</taxon>
        <taxon>Aspidochirotida</taxon>
        <taxon>Stichopodidae</taxon>
        <taxon>Apostichopus</taxon>
    </lineage>
</organism>
<keyword evidence="3" id="KW-0132">Cell division</keyword>
<dbReference type="Pfam" id="PF04679">
    <property type="entry name" value="DNA_ligase_A_C"/>
    <property type="match status" value="1"/>
</dbReference>
<evidence type="ECO:0000313" key="17">
    <source>
        <dbReference type="Proteomes" id="UP000230750"/>
    </source>
</evidence>
<dbReference type="AlphaFoldDB" id="A0A2G8KG56"/>
<dbReference type="EC" id="6.5.1.1" evidence="12"/>